<dbReference type="CDD" id="cd00383">
    <property type="entry name" value="trans_reg_C"/>
    <property type="match status" value="1"/>
</dbReference>
<name>A0A0R0CVJ8_9GAMM</name>
<dbReference type="InterPro" id="IPR001789">
    <property type="entry name" value="Sig_transdc_resp-reg_receiver"/>
</dbReference>
<dbReference type="AlphaFoldDB" id="A0A0R0CVJ8"/>
<dbReference type="PATRIC" id="fig|517011.3.peg.2218"/>
<dbReference type="Gene3D" id="6.10.250.690">
    <property type="match status" value="1"/>
</dbReference>
<dbReference type="Proteomes" id="UP000051386">
    <property type="component" value="Unassembled WGS sequence"/>
</dbReference>
<organism evidence="6 7">
    <name type="scientific">Stenotrophomonas chelatiphaga</name>
    <dbReference type="NCBI Taxonomy" id="517011"/>
    <lineage>
        <taxon>Bacteria</taxon>
        <taxon>Pseudomonadati</taxon>
        <taxon>Pseudomonadota</taxon>
        <taxon>Gammaproteobacteria</taxon>
        <taxon>Lysobacterales</taxon>
        <taxon>Lysobacteraceae</taxon>
        <taxon>Stenotrophomonas</taxon>
    </lineage>
</organism>
<evidence type="ECO:0000313" key="7">
    <source>
        <dbReference type="Proteomes" id="UP000051386"/>
    </source>
</evidence>
<dbReference type="PANTHER" id="PTHR48111">
    <property type="entry name" value="REGULATOR OF RPOS"/>
    <property type="match status" value="1"/>
</dbReference>
<evidence type="ECO:0000256" key="3">
    <source>
        <dbReference type="PROSITE-ProRule" id="PRU01091"/>
    </source>
</evidence>
<evidence type="ECO:0000259" key="5">
    <source>
        <dbReference type="PROSITE" id="PS51755"/>
    </source>
</evidence>
<dbReference type="InterPro" id="IPR011006">
    <property type="entry name" value="CheY-like_superfamily"/>
</dbReference>
<dbReference type="Gene3D" id="3.40.50.2300">
    <property type="match status" value="1"/>
</dbReference>
<comment type="caution">
    <text evidence="6">The sequence shown here is derived from an EMBL/GenBank/DDBJ whole genome shotgun (WGS) entry which is preliminary data.</text>
</comment>
<dbReference type="InterPro" id="IPR036388">
    <property type="entry name" value="WH-like_DNA-bd_sf"/>
</dbReference>
<dbReference type="Pfam" id="PF00072">
    <property type="entry name" value="Response_reg"/>
    <property type="match status" value="1"/>
</dbReference>
<gene>
    <name evidence="6" type="ORF">ABB28_11590</name>
</gene>
<dbReference type="CDD" id="cd17624">
    <property type="entry name" value="REC_OmpR_PmrA-like"/>
    <property type="match status" value="1"/>
</dbReference>
<feature type="modified residue" description="4-aspartylphosphate" evidence="2">
    <location>
        <position position="61"/>
    </location>
</feature>
<dbReference type="PANTHER" id="PTHR48111:SF36">
    <property type="entry name" value="TRANSCRIPTIONAL REGULATORY PROTEIN CUTR"/>
    <property type="match status" value="1"/>
</dbReference>
<keyword evidence="2" id="KW-0597">Phosphoprotein</keyword>
<dbReference type="PROSITE" id="PS51755">
    <property type="entry name" value="OMPR_PHOB"/>
    <property type="match status" value="1"/>
</dbReference>
<dbReference type="GO" id="GO:0032993">
    <property type="term" value="C:protein-DNA complex"/>
    <property type="evidence" value="ECO:0007669"/>
    <property type="project" value="TreeGrafter"/>
</dbReference>
<dbReference type="GO" id="GO:0006355">
    <property type="term" value="P:regulation of DNA-templated transcription"/>
    <property type="evidence" value="ECO:0007669"/>
    <property type="project" value="InterPro"/>
</dbReference>
<feature type="domain" description="Response regulatory" evidence="4">
    <location>
        <begin position="12"/>
        <end position="126"/>
    </location>
</feature>
<evidence type="ECO:0000256" key="1">
    <source>
        <dbReference type="ARBA" id="ARBA00023125"/>
    </source>
</evidence>
<evidence type="ECO:0000259" key="4">
    <source>
        <dbReference type="PROSITE" id="PS50110"/>
    </source>
</evidence>
<reference evidence="6 7" key="1">
    <citation type="submission" date="2015-05" db="EMBL/GenBank/DDBJ databases">
        <title>Genome sequencing and analysis of members of genus Stenotrophomonas.</title>
        <authorList>
            <person name="Patil P.P."/>
            <person name="Midha S."/>
            <person name="Patil P.B."/>
        </authorList>
    </citation>
    <scope>NUCLEOTIDE SEQUENCE [LARGE SCALE GENOMIC DNA]</scope>
    <source>
        <strain evidence="6 7">DSM 21508</strain>
    </source>
</reference>
<sequence length="237" mass="25120">MPPPPPAALPNRIALVEDHPRLASLVERGLGAAGIAVDIYPGVETAWHAIARHGYAAAVIDRGLPDGDGLDLVRRMRAAGNRIPCLMLTARDGLHDRVDGLDAGADDYLPKPFAIEELAARVRALMRRPSELRTLDVVHQGLHVKAAEGCMRCGDEQISLAPAELQIILSLVHAGGQVVRRSTLEAAAWGVGEAVTPNALDVALHRLRRKLAAIESGLGVVNVRNLGFALRAADAAA</sequence>
<evidence type="ECO:0000313" key="6">
    <source>
        <dbReference type="EMBL" id="KRG73280.1"/>
    </source>
</evidence>
<feature type="DNA-binding region" description="OmpR/PhoB-type" evidence="3">
    <location>
        <begin position="129"/>
        <end position="232"/>
    </location>
</feature>
<dbReference type="GO" id="GO:0000976">
    <property type="term" value="F:transcription cis-regulatory region binding"/>
    <property type="evidence" value="ECO:0007669"/>
    <property type="project" value="TreeGrafter"/>
</dbReference>
<dbReference type="Gene3D" id="1.10.10.10">
    <property type="entry name" value="Winged helix-like DNA-binding domain superfamily/Winged helix DNA-binding domain"/>
    <property type="match status" value="1"/>
</dbReference>
<proteinExistence type="predicted"/>
<feature type="domain" description="OmpR/PhoB-type" evidence="5">
    <location>
        <begin position="129"/>
        <end position="232"/>
    </location>
</feature>
<dbReference type="SMART" id="SM00448">
    <property type="entry name" value="REC"/>
    <property type="match status" value="1"/>
</dbReference>
<dbReference type="PROSITE" id="PS50110">
    <property type="entry name" value="RESPONSE_REGULATORY"/>
    <property type="match status" value="1"/>
</dbReference>
<protein>
    <submittedName>
        <fullName evidence="6">Transcriptional regulator</fullName>
    </submittedName>
</protein>
<accession>A0A0R0CVJ8</accession>
<dbReference type="SMART" id="SM00862">
    <property type="entry name" value="Trans_reg_C"/>
    <property type="match status" value="1"/>
</dbReference>
<dbReference type="EMBL" id="LDJK01000050">
    <property type="protein sequence ID" value="KRG73280.1"/>
    <property type="molecule type" value="Genomic_DNA"/>
</dbReference>
<keyword evidence="7" id="KW-1185">Reference proteome</keyword>
<dbReference type="InterPro" id="IPR001867">
    <property type="entry name" value="OmpR/PhoB-type_DNA-bd"/>
</dbReference>
<dbReference type="GO" id="GO:0000156">
    <property type="term" value="F:phosphorelay response regulator activity"/>
    <property type="evidence" value="ECO:0007669"/>
    <property type="project" value="TreeGrafter"/>
</dbReference>
<dbReference type="SUPFAM" id="SSF52172">
    <property type="entry name" value="CheY-like"/>
    <property type="match status" value="1"/>
</dbReference>
<dbReference type="Pfam" id="PF00486">
    <property type="entry name" value="Trans_reg_C"/>
    <property type="match status" value="1"/>
</dbReference>
<dbReference type="InterPro" id="IPR039420">
    <property type="entry name" value="WalR-like"/>
</dbReference>
<keyword evidence="1 3" id="KW-0238">DNA-binding</keyword>
<dbReference type="RefSeq" id="WP_057508770.1">
    <property type="nucleotide sequence ID" value="NZ_DAMBRS010000014.1"/>
</dbReference>
<evidence type="ECO:0000256" key="2">
    <source>
        <dbReference type="PROSITE-ProRule" id="PRU00169"/>
    </source>
</evidence>
<dbReference type="InterPro" id="IPR016032">
    <property type="entry name" value="Sig_transdc_resp-reg_C-effctor"/>
</dbReference>
<dbReference type="GO" id="GO:0005829">
    <property type="term" value="C:cytosol"/>
    <property type="evidence" value="ECO:0007669"/>
    <property type="project" value="TreeGrafter"/>
</dbReference>
<dbReference type="SUPFAM" id="SSF46894">
    <property type="entry name" value="C-terminal effector domain of the bipartite response regulators"/>
    <property type="match status" value="1"/>
</dbReference>